<evidence type="ECO:0000256" key="24">
    <source>
        <dbReference type="SAM" id="SignalP"/>
    </source>
</evidence>
<dbReference type="GO" id="GO:0005886">
    <property type="term" value="C:plasma membrane"/>
    <property type="evidence" value="ECO:0007669"/>
    <property type="project" value="UniProtKB-SubCell"/>
</dbReference>
<feature type="domain" description="Protein kinase" evidence="25">
    <location>
        <begin position="818"/>
        <end position="1111"/>
    </location>
</feature>
<keyword evidence="18" id="KW-0675">Receptor</keyword>
<evidence type="ECO:0000256" key="15">
    <source>
        <dbReference type="ARBA" id="ARBA00022840"/>
    </source>
</evidence>
<dbReference type="InterPro" id="IPR011009">
    <property type="entry name" value="Kinase-like_dom_sf"/>
</dbReference>
<comment type="subcellular location">
    <subcellularLocation>
        <location evidence="1">Cell membrane</location>
        <topology evidence="1">Single-pass membrane protein</topology>
    </subcellularLocation>
    <subcellularLocation>
        <location evidence="2">Membrane</location>
        <topology evidence="2">Single-pass type I membrane protein</topology>
    </subcellularLocation>
</comment>
<dbReference type="Pfam" id="PF13855">
    <property type="entry name" value="LRR_8"/>
    <property type="match status" value="3"/>
</dbReference>
<dbReference type="EC" id="2.7.11.1" evidence="4"/>
<evidence type="ECO:0000256" key="11">
    <source>
        <dbReference type="ARBA" id="ARBA00022729"/>
    </source>
</evidence>
<dbReference type="FunFam" id="3.80.10.10:FF:000095">
    <property type="entry name" value="LRR receptor-like serine/threonine-protein kinase GSO1"/>
    <property type="match status" value="2"/>
</dbReference>
<evidence type="ECO:0000256" key="16">
    <source>
        <dbReference type="ARBA" id="ARBA00022989"/>
    </source>
</evidence>
<evidence type="ECO:0000256" key="13">
    <source>
        <dbReference type="ARBA" id="ARBA00022741"/>
    </source>
</evidence>
<dbReference type="InterPro" id="IPR013210">
    <property type="entry name" value="LRR_N_plant-typ"/>
</dbReference>
<evidence type="ECO:0000256" key="20">
    <source>
        <dbReference type="ARBA" id="ARBA00047899"/>
    </source>
</evidence>
<keyword evidence="17 23" id="KW-0472">Membrane</keyword>
<proteinExistence type="inferred from homology"/>
<keyword evidence="19" id="KW-0325">Glycoprotein</keyword>
<dbReference type="InterPro" id="IPR001245">
    <property type="entry name" value="Ser-Thr/Tyr_kinase_cat_dom"/>
</dbReference>
<dbReference type="InterPro" id="IPR001611">
    <property type="entry name" value="Leu-rich_rpt"/>
</dbReference>
<dbReference type="Proteomes" id="UP001497457">
    <property type="component" value="Chromosome 17b"/>
</dbReference>
<accession>A0ABC8YV15</accession>
<keyword evidence="27" id="KW-1185">Reference proteome</keyword>
<evidence type="ECO:0000256" key="6">
    <source>
        <dbReference type="ARBA" id="ARBA00022527"/>
    </source>
</evidence>
<protein>
    <recommendedName>
        <fullName evidence="4">non-specific serine/threonine protein kinase</fullName>
        <ecNumber evidence="4">2.7.11.1</ecNumber>
    </recommendedName>
</protein>
<evidence type="ECO:0000256" key="14">
    <source>
        <dbReference type="ARBA" id="ARBA00022777"/>
    </source>
</evidence>
<name>A0ABC8YV15_9POAL</name>
<sequence length="1119" mass="122018">MHCHHHLIELDLSTMAFPHLAFLMASPLLLLLAAATETTSTSNATAAASDLSALLAFKARLSDPNGILRGNWTATTPYCAWAGVTCGHRHRLRVTGLDLPGVPLGGAMAPELGNLSFLNTLDLSDTQITGPVPASLGRLPRLAFLNLSSNYLSGPVPASLGGLAKLQVLSLDSNNLTGEIPSELRNLRSVEYLDLSRNELSGTVPRGLFNGTSQLSYLSLAYNSLAGSIPSDIGLLPNLEVLVLSTNQLSGEIPPSLFNMSSLQWLYLSQNNLSGQLPNNNGSFNLPMLQRVYLRKNRLAGTMPQGFGACKYLQHLNLAYNGFTGGIPSWLASMPELAVISLGGNDLSAGEIPVGLSNLTGLAVLDLTTSNLYGKIPPELGKLTQLYWLNLEMNNLAGTIPTSFKNMSMISMLDINYNLLTGPVPRIFMGESLTELYMAGNELSGDLSFMDDLSRCKSLKYIVMERNYFTGSIPTSVNNISSLQIFRAFENQITGRVPIMLGNQSNILFLSLRNNLLSGEIPRSITEIKNLRGLDLSSNDLSGTIPVDIGKLANLFGLGLAYNKLHGSIPDSIRNLSNLQKLELSNNQFTSTIPMGLWGLQNLVGLDLSQNTLTGALSEDVENLKAITYMDLSSNRFLGNIPASLGAVRTLTYLNLSKNTLQDKVPEAIGKLSSIKKMDLSYNALFGTIPKSFANLSDLTSLNLSFNRLYGQIPETGVFSNITLQSLEGNTALCGLPSLGFPHCPNDEFNHSRRFGLLKLVLPTSIVAAVAIGVCLFILIRTRVNKIKPKDPMITSSKGNNSYWPISYFELARATNNFDNDNLLGSGSFGKVFRGQLDDEQIVAIKVLNMELERATISFDVECRALRMARHRNLVRILTTCSNLDFKALVLQYMPNGSLDEWLFSGNRRGLGLVQRVNIMSDVALAMAYLHHEHFEVVLHCDLKPSNVLLDEDMTACVTDFGIARLLLGDDTSIVSRNMQGTIGYMAPEYASTGKASRKSDVFSYGIMLLEVMTGKKPTDAMFNEELSLREWVNQASPSRLAHVVDHNIFLLDEEATGSSDIQQVGLSFGEDSANKWSCIEQAVDLGLQCSRASPEERLTMKDVAAKLARIKECLPSSR</sequence>
<dbReference type="PANTHER" id="PTHR27008">
    <property type="entry name" value="OS04G0122200 PROTEIN"/>
    <property type="match status" value="1"/>
</dbReference>
<dbReference type="GO" id="GO:0005524">
    <property type="term" value="F:ATP binding"/>
    <property type="evidence" value="ECO:0007669"/>
    <property type="project" value="UniProtKB-UniRule"/>
</dbReference>
<dbReference type="EMBL" id="OZ075127">
    <property type="protein sequence ID" value="CAL4947999.1"/>
    <property type="molecule type" value="Genomic_DNA"/>
</dbReference>
<dbReference type="SUPFAM" id="SSF56112">
    <property type="entry name" value="Protein kinase-like (PK-like)"/>
    <property type="match status" value="1"/>
</dbReference>
<keyword evidence="16 23" id="KW-1133">Transmembrane helix</keyword>
<evidence type="ECO:0000256" key="19">
    <source>
        <dbReference type="ARBA" id="ARBA00023180"/>
    </source>
</evidence>
<dbReference type="Gene3D" id="1.10.510.10">
    <property type="entry name" value="Transferase(Phosphotransferase) domain 1"/>
    <property type="match status" value="1"/>
</dbReference>
<dbReference type="FunFam" id="3.30.200.20:FF:000661">
    <property type="entry name" value="Serine-threonine protein kinase plant-type"/>
    <property type="match status" value="1"/>
</dbReference>
<feature type="signal peptide" evidence="24">
    <location>
        <begin position="1"/>
        <end position="35"/>
    </location>
</feature>
<evidence type="ECO:0000256" key="9">
    <source>
        <dbReference type="ARBA" id="ARBA00022679"/>
    </source>
</evidence>
<dbReference type="PROSITE" id="PS00108">
    <property type="entry name" value="PROTEIN_KINASE_ST"/>
    <property type="match status" value="1"/>
</dbReference>
<organism evidence="26 27">
    <name type="scientific">Urochloa decumbens</name>
    <dbReference type="NCBI Taxonomy" id="240449"/>
    <lineage>
        <taxon>Eukaryota</taxon>
        <taxon>Viridiplantae</taxon>
        <taxon>Streptophyta</taxon>
        <taxon>Embryophyta</taxon>
        <taxon>Tracheophyta</taxon>
        <taxon>Spermatophyta</taxon>
        <taxon>Magnoliopsida</taxon>
        <taxon>Liliopsida</taxon>
        <taxon>Poales</taxon>
        <taxon>Poaceae</taxon>
        <taxon>PACMAD clade</taxon>
        <taxon>Panicoideae</taxon>
        <taxon>Panicodae</taxon>
        <taxon>Paniceae</taxon>
        <taxon>Melinidinae</taxon>
        <taxon>Urochloa</taxon>
    </lineage>
</organism>
<dbReference type="SMART" id="SM00369">
    <property type="entry name" value="LRR_TYP"/>
    <property type="match status" value="11"/>
</dbReference>
<evidence type="ECO:0000256" key="3">
    <source>
        <dbReference type="ARBA" id="ARBA00008684"/>
    </source>
</evidence>
<evidence type="ECO:0000256" key="7">
    <source>
        <dbReference type="ARBA" id="ARBA00022553"/>
    </source>
</evidence>
<dbReference type="Pfam" id="PF07714">
    <property type="entry name" value="PK_Tyr_Ser-Thr"/>
    <property type="match status" value="1"/>
</dbReference>
<keyword evidence="5" id="KW-1003">Cell membrane</keyword>
<dbReference type="PROSITE" id="PS50011">
    <property type="entry name" value="PROTEIN_KINASE_DOM"/>
    <property type="match status" value="1"/>
</dbReference>
<dbReference type="SUPFAM" id="SSF52047">
    <property type="entry name" value="RNI-like"/>
    <property type="match status" value="2"/>
</dbReference>
<dbReference type="FunFam" id="1.10.510.10:FF:000358">
    <property type="entry name" value="Putative leucine-rich repeat receptor-like serine/threonine-protein kinase"/>
    <property type="match status" value="1"/>
</dbReference>
<gene>
    <name evidence="26" type="ORF">URODEC1_LOCUS37126</name>
</gene>
<evidence type="ECO:0000256" key="23">
    <source>
        <dbReference type="SAM" id="Phobius"/>
    </source>
</evidence>
<keyword evidence="6" id="KW-0723">Serine/threonine-protein kinase</keyword>
<evidence type="ECO:0000256" key="17">
    <source>
        <dbReference type="ARBA" id="ARBA00023136"/>
    </source>
</evidence>
<evidence type="ECO:0000256" key="21">
    <source>
        <dbReference type="ARBA" id="ARBA00048679"/>
    </source>
</evidence>
<dbReference type="SMART" id="SM00220">
    <property type="entry name" value="S_TKc"/>
    <property type="match status" value="1"/>
</dbReference>
<dbReference type="Gene3D" id="3.30.200.20">
    <property type="entry name" value="Phosphorylase Kinase, domain 1"/>
    <property type="match status" value="1"/>
</dbReference>
<keyword evidence="11 24" id="KW-0732">Signal</keyword>
<evidence type="ECO:0000256" key="8">
    <source>
        <dbReference type="ARBA" id="ARBA00022614"/>
    </source>
</evidence>
<keyword evidence="14" id="KW-0418">Kinase</keyword>
<dbReference type="AlphaFoldDB" id="A0ABC8YV15"/>
<comment type="similarity">
    <text evidence="3">Belongs to the protein kinase superfamily. Ser/Thr protein kinase family.</text>
</comment>
<dbReference type="Gene3D" id="3.80.10.10">
    <property type="entry name" value="Ribonuclease Inhibitor"/>
    <property type="match status" value="5"/>
</dbReference>
<dbReference type="PROSITE" id="PS00107">
    <property type="entry name" value="PROTEIN_KINASE_ATP"/>
    <property type="match status" value="1"/>
</dbReference>
<dbReference type="Pfam" id="PF08263">
    <property type="entry name" value="LRRNT_2"/>
    <property type="match status" value="1"/>
</dbReference>
<comment type="catalytic activity">
    <reaction evidence="20">
        <text>L-threonyl-[protein] + ATP = O-phospho-L-threonyl-[protein] + ADP + H(+)</text>
        <dbReference type="Rhea" id="RHEA:46608"/>
        <dbReference type="Rhea" id="RHEA-COMP:11060"/>
        <dbReference type="Rhea" id="RHEA-COMP:11605"/>
        <dbReference type="ChEBI" id="CHEBI:15378"/>
        <dbReference type="ChEBI" id="CHEBI:30013"/>
        <dbReference type="ChEBI" id="CHEBI:30616"/>
        <dbReference type="ChEBI" id="CHEBI:61977"/>
        <dbReference type="ChEBI" id="CHEBI:456216"/>
        <dbReference type="EC" id="2.7.11.1"/>
    </reaction>
</comment>
<feature type="chain" id="PRO_5044820998" description="non-specific serine/threonine protein kinase" evidence="24">
    <location>
        <begin position="36"/>
        <end position="1119"/>
    </location>
</feature>
<keyword evidence="10 23" id="KW-0812">Transmembrane</keyword>
<evidence type="ECO:0000256" key="10">
    <source>
        <dbReference type="ARBA" id="ARBA00022692"/>
    </source>
</evidence>
<keyword evidence="9" id="KW-0808">Transferase</keyword>
<feature type="binding site" evidence="22">
    <location>
        <position position="846"/>
    </location>
    <ligand>
        <name>ATP</name>
        <dbReference type="ChEBI" id="CHEBI:30616"/>
    </ligand>
</feature>
<dbReference type="InterPro" id="IPR051809">
    <property type="entry name" value="Plant_receptor-like_S/T_kinase"/>
</dbReference>
<evidence type="ECO:0000313" key="26">
    <source>
        <dbReference type="EMBL" id="CAL4947999.1"/>
    </source>
</evidence>
<dbReference type="InterPro" id="IPR032675">
    <property type="entry name" value="LRR_dom_sf"/>
</dbReference>
<evidence type="ECO:0000256" key="4">
    <source>
        <dbReference type="ARBA" id="ARBA00012513"/>
    </source>
</evidence>
<keyword evidence="8" id="KW-0433">Leucine-rich repeat</keyword>
<feature type="transmembrane region" description="Helical" evidence="23">
    <location>
        <begin position="760"/>
        <end position="780"/>
    </location>
</feature>
<reference evidence="26 27" key="2">
    <citation type="submission" date="2024-10" db="EMBL/GenBank/DDBJ databases">
        <authorList>
            <person name="Ryan C."/>
        </authorList>
    </citation>
    <scope>NUCLEOTIDE SEQUENCE [LARGE SCALE GENOMIC DNA]</scope>
</reference>
<dbReference type="PANTHER" id="PTHR27008:SF502">
    <property type="entry name" value="OS01G0694000 PROTEIN"/>
    <property type="match status" value="1"/>
</dbReference>
<evidence type="ECO:0000256" key="5">
    <source>
        <dbReference type="ARBA" id="ARBA00022475"/>
    </source>
</evidence>
<dbReference type="InterPro" id="IPR008271">
    <property type="entry name" value="Ser/Thr_kinase_AS"/>
</dbReference>
<evidence type="ECO:0000259" key="25">
    <source>
        <dbReference type="PROSITE" id="PS50011"/>
    </source>
</evidence>
<comment type="catalytic activity">
    <reaction evidence="21">
        <text>L-seryl-[protein] + ATP = O-phospho-L-seryl-[protein] + ADP + H(+)</text>
        <dbReference type="Rhea" id="RHEA:17989"/>
        <dbReference type="Rhea" id="RHEA-COMP:9863"/>
        <dbReference type="Rhea" id="RHEA-COMP:11604"/>
        <dbReference type="ChEBI" id="CHEBI:15378"/>
        <dbReference type="ChEBI" id="CHEBI:29999"/>
        <dbReference type="ChEBI" id="CHEBI:30616"/>
        <dbReference type="ChEBI" id="CHEBI:83421"/>
        <dbReference type="ChEBI" id="CHEBI:456216"/>
        <dbReference type="EC" id="2.7.11.1"/>
    </reaction>
</comment>
<dbReference type="InterPro" id="IPR017441">
    <property type="entry name" value="Protein_kinase_ATP_BS"/>
</dbReference>
<dbReference type="GO" id="GO:0004674">
    <property type="term" value="F:protein serine/threonine kinase activity"/>
    <property type="evidence" value="ECO:0007669"/>
    <property type="project" value="UniProtKB-KW"/>
</dbReference>
<evidence type="ECO:0000256" key="18">
    <source>
        <dbReference type="ARBA" id="ARBA00023170"/>
    </source>
</evidence>
<keyword evidence="15 22" id="KW-0067">ATP-binding</keyword>
<dbReference type="FunFam" id="3.80.10.10:FF:000101">
    <property type="entry name" value="LRR receptor-like serine/threonine-protein kinase ERECTA"/>
    <property type="match status" value="1"/>
</dbReference>
<evidence type="ECO:0000256" key="1">
    <source>
        <dbReference type="ARBA" id="ARBA00004162"/>
    </source>
</evidence>
<keyword evidence="7" id="KW-0597">Phosphoprotein</keyword>
<evidence type="ECO:0000256" key="22">
    <source>
        <dbReference type="PROSITE-ProRule" id="PRU10141"/>
    </source>
</evidence>
<dbReference type="Pfam" id="PF00560">
    <property type="entry name" value="LRR_1"/>
    <property type="match status" value="8"/>
</dbReference>
<keyword evidence="12" id="KW-0677">Repeat</keyword>
<keyword evidence="13 22" id="KW-0547">Nucleotide-binding</keyword>
<dbReference type="InterPro" id="IPR000719">
    <property type="entry name" value="Prot_kinase_dom"/>
</dbReference>
<dbReference type="InterPro" id="IPR003591">
    <property type="entry name" value="Leu-rich_rpt_typical-subtyp"/>
</dbReference>
<evidence type="ECO:0000256" key="2">
    <source>
        <dbReference type="ARBA" id="ARBA00004479"/>
    </source>
</evidence>
<reference evidence="27" key="1">
    <citation type="submission" date="2024-06" db="EMBL/GenBank/DDBJ databases">
        <authorList>
            <person name="Ryan C."/>
        </authorList>
    </citation>
    <scope>NUCLEOTIDE SEQUENCE [LARGE SCALE GENOMIC DNA]</scope>
</reference>
<evidence type="ECO:0000256" key="12">
    <source>
        <dbReference type="ARBA" id="ARBA00022737"/>
    </source>
</evidence>
<evidence type="ECO:0000313" key="27">
    <source>
        <dbReference type="Proteomes" id="UP001497457"/>
    </source>
</evidence>